<reference evidence="1 2" key="1">
    <citation type="submission" date="2018-11" db="EMBL/GenBank/DDBJ databases">
        <title>Genomic Encyclopedia of Type Strains, Phase IV (KMG-IV): sequencing the most valuable type-strain genomes for metagenomic binning, comparative biology and taxonomic classification.</title>
        <authorList>
            <person name="Goeker M."/>
        </authorList>
    </citation>
    <scope>NUCLEOTIDE SEQUENCE [LARGE SCALE GENOMIC DNA]</scope>
    <source>
        <strain evidence="1 2">DSM 11977</strain>
    </source>
</reference>
<evidence type="ECO:0000313" key="2">
    <source>
        <dbReference type="Proteomes" id="UP000271783"/>
    </source>
</evidence>
<dbReference type="InterPro" id="IPR046237">
    <property type="entry name" value="DUF6270"/>
</dbReference>
<gene>
    <name evidence="1" type="ORF">EDC42_0016</name>
</gene>
<proteinExistence type="predicted"/>
<name>A0A3N5B526_9EURY</name>
<dbReference type="Proteomes" id="UP000271783">
    <property type="component" value="Unassembled WGS sequence"/>
</dbReference>
<evidence type="ECO:0000313" key="1">
    <source>
        <dbReference type="EMBL" id="RPF52484.1"/>
    </source>
</evidence>
<comment type="caution">
    <text evidence="1">The sequence shown here is derived from an EMBL/GenBank/DDBJ whole genome shotgun (WGS) entry which is preliminary data.</text>
</comment>
<accession>A0A3N5B526</accession>
<sequence>MGVNMVSEFTVFGSCTCRDIFNSTINKNYKDYFHINPSGIRVSYISLMHPPVDYTEESLIIHPETKKNINFSNWIKQDLDKSFLNELKKNKSEYLIIDTYYDVNFGIIEFENKNYITNNLHIDKTEFYKNLNYKKVMTIQSNKNEYLKLWKENCNLFFNFLEKYCPDTKIILNPTRHVTNLIRADGTISEMGIYKKISEKYNPYRDLLDSHIIENFNVDVLYFDENTLASENSIWGASSLHYNTSYFMDVTKQLNEFIKRNKILDNANEKRLNNLFKKQNRNLLTFKIQLNNNEKINKIVHKFKQNNTYKNLLKNNNEITNNITELKDILTSNEYAFLNSINNSKLSQIKQLKLK</sequence>
<protein>
    <submittedName>
        <fullName evidence="1">Uncharacterized protein</fullName>
    </submittedName>
</protein>
<keyword evidence="2" id="KW-1185">Reference proteome</keyword>
<dbReference type="EMBL" id="RKRG01000001">
    <property type="protein sequence ID" value="RPF52484.1"/>
    <property type="molecule type" value="Genomic_DNA"/>
</dbReference>
<organism evidence="1 2">
    <name type="scientific">Methanobrevibacter gottschalkii DSM 11977</name>
    <dbReference type="NCBI Taxonomy" id="1122229"/>
    <lineage>
        <taxon>Archaea</taxon>
        <taxon>Methanobacteriati</taxon>
        <taxon>Methanobacteriota</taxon>
        <taxon>Methanomada group</taxon>
        <taxon>Methanobacteria</taxon>
        <taxon>Methanobacteriales</taxon>
        <taxon>Methanobacteriaceae</taxon>
        <taxon>Methanobrevibacter</taxon>
    </lineage>
</organism>
<dbReference type="Pfam" id="PF19786">
    <property type="entry name" value="DUF6270"/>
    <property type="match status" value="1"/>
</dbReference>
<dbReference type="AlphaFoldDB" id="A0A3N5B526"/>